<feature type="DNA-binding region" description="H-T-H motif" evidence="4">
    <location>
        <begin position="40"/>
        <end position="59"/>
    </location>
</feature>
<dbReference type="AlphaFoldDB" id="A0A6H0S9E3"/>
<dbReference type="SUPFAM" id="SSF48498">
    <property type="entry name" value="Tetracyclin repressor-like, C-terminal domain"/>
    <property type="match status" value="1"/>
</dbReference>
<dbReference type="GO" id="GO:0003677">
    <property type="term" value="F:DNA binding"/>
    <property type="evidence" value="ECO:0007669"/>
    <property type="project" value="UniProtKB-UniRule"/>
</dbReference>
<evidence type="ECO:0000256" key="2">
    <source>
        <dbReference type="ARBA" id="ARBA00023125"/>
    </source>
</evidence>
<evidence type="ECO:0000256" key="1">
    <source>
        <dbReference type="ARBA" id="ARBA00023015"/>
    </source>
</evidence>
<gene>
    <name evidence="6" type="ORF">EXE63_25810</name>
</gene>
<dbReference type="InterPro" id="IPR011075">
    <property type="entry name" value="TetR_C"/>
</dbReference>
<dbReference type="Gene3D" id="1.10.10.60">
    <property type="entry name" value="Homeodomain-like"/>
    <property type="match status" value="1"/>
</dbReference>
<evidence type="ECO:0000313" key="7">
    <source>
        <dbReference type="Proteomes" id="UP000501849"/>
    </source>
</evidence>
<feature type="domain" description="HTH tetR-type" evidence="5">
    <location>
        <begin position="17"/>
        <end position="77"/>
    </location>
</feature>
<organism evidence="6 7">
    <name type="scientific">Mycolicibacterium frederiksbergense</name>
    <dbReference type="NCBI Taxonomy" id="117567"/>
    <lineage>
        <taxon>Bacteria</taxon>
        <taxon>Bacillati</taxon>
        <taxon>Actinomycetota</taxon>
        <taxon>Actinomycetes</taxon>
        <taxon>Mycobacteriales</taxon>
        <taxon>Mycobacteriaceae</taxon>
        <taxon>Mycolicibacterium</taxon>
    </lineage>
</organism>
<keyword evidence="7" id="KW-1185">Reference proteome</keyword>
<accession>A0A6H0S9E3</accession>
<dbReference type="PANTHER" id="PTHR47506:SF1">
    <property type="entry name" value="HTH-TYPE TRANSCRIPTIONAL REGULATOR YJDC"/>
    <property type="match status" value="1"/>
</dbReference>
<dbReference type="PROSITE" id="PS50977">
    <property type="entry name" value="HTH_TETR_2"/>
    <property type="match status" value="1"/>
</dbReference>
<evidence type="ECO:0000259" key="5">
    <source>
        <dbReference type="PROSITE" id="PS50977"/>
    </source>
</evidence>
<sequence length="201" mass="21421">MSTVSDGSTRRPGRPSLLDRQHALDQLLSLFWRKGYDAATQEEMLSATGLSSSTLFRSFGNKADILRAVLGHYAGYASILFAPLERGDGGMADLQTFLDNMQDWLRGPMGPAGCLVVETMQNPVNGDPTIRALTDQHLNRLSQGLLAAVQRAADAGELQAAAPAPFAAALQAGVLGALSRARSGDMDDAVRLLNGVRSLLR</sequence>
<keyword evidence="3" id="KW-0804">Transcription</keyword>
<reference evidence="6 7" key="1">
    <citation type="submission" date="2019-04" db="EMBL/GenBank/DDBJ databases">
        <title>Draft, Whole-Genome Sequence of the Anthracene-degrading Mycobacterium frederiksbergense LB501T, Isolated from a Polycyclic Aromatic Hydrocarbon (PAH)-Contaminated Soil.</title>
        <authorList>
            <person name="Augelletti F."/>
        </authorList>
    </citation>
    <scope>NUCLEOTIDE SEQUENCE [LARGE SCALE GENOMIC DNA]</scope>
    <source>
        <strain evidence="6 7">LB 501T</strain>
    </source>
</reference>
<proteinExistence type="predicted"/>
<keyword evidence="1" id="KW-0805">Transcription regulation</keyword>
<dbReference type="Pfam" id="PF16925">
    <property type="entry name" value="TetR_C_13"/>
    <property type="match status" value="1"/>
</dbReference>
<dbReference type="SUPFAM" id="SSF46689">
    <property type="entry name" value="Homeodomain-like"/>
    <property type="match status" value="1"/>
</dbReference>
<evidence type="ECO:0000313" key="6">
    <source>
        <dbReference type="EMBL" id="QIV83914.1"/>
    </source>
</evidence>
<dbReference type="EMBL" id="CP038799">
    <property type="protein sequence ID" value="QIV83914.1"/>
    <property type="molecule type" value="Genomic_DNA"/>
</dbReference>
<dbReference type="Gene3D" id="1.10.357.10">
    <property type="entry name" value="Tetracycline Repressor, domain 2"/>
    <property type="match status" value="1"/>
</dbReference>
<evidence type="ECO:0000256" key="4">
    <source>
        <dbReference type="PROSITE-ProRule" id="PRU00335"/>
    </source>
</evidence>
<evidence type="ECO:0000256" key="3">
    <source>
        <dbReference type="ARBA" id="ARBA00023163"/>
    </source>
</evidence>
<keyword evidence="2 4" id="KW-0238">DNA-binding</keyword>
<dbReference type="Pfam" id="PF00440">
    <property type="entry name" value="TetR_N"/>
    <property type="match status" value="1"/>
</dbReference>
<dbReference type="InterPro" id="IPR001647">
    <property type="entry name" value="HTH_TetR"/>
</dbReference>
<protein>
    <submittedName>
        <fullName evidence="6">TetR/AcrR family transcriptional regulator</fullName>
    </submittedName>
</protein>
<name>A0A6H0S9E3_9MYCO</name>
<dbReference type="InterPro" id="IPR036271">
    <property type="entry name" value="Tet_transcr_reg_TetR-rel_C_sf"/>
</dbReference>
<dbReference type="RefSeq" id="WP_168144276.1">
    <property type="nucleotide sequence ID" value="NZ_CP038799.1"/>
</dbReference>
<dbReference type="InterPro" id="IPR009057">
    <property type="entry name" value="Homeodomain-like_sf"/>
</dbReference>
<dbReference type="KEGG" id="mfre:EXE63_25810"/>
<dbReference type="PANTHER" id="PTHR47506">
    <property type="entry name" value="TRANSCRIPTIONAL REGULATORY PROTEIN"/>
    <property type="match status" value="1"/>
</dbReference>
<dbReference type="Proteomes" id="UP000501849">
    <property type="component" value="Chromosome"/>
</dbReference>